<name>A0A077ZSG9_STYLE</name>
<accession>A0A077ZSG9</accession>
<dbReference type="EMBL" id="CCKQ01001697">
    <property type="protein sequence ID" value="CDW72818.1"/>
    <property type="molecule type" value="Genomic_DNA"/>
</dbReference>
<gene>
    <name evidence="1" type="primary">Contig3325.g3556</name>
    <name evidence="1" type="ORF">STYLEM_1783</name>
</gene>
<dbReference type="Proteomes" id="UP000039865">
    <property type="component" value="Unassembled WGS sequence"/>
</dbReference>
<evidence type="ECO:0000313" key="2">
    <source>
        <dbReference type="Proteomes" id="UP000039865"/>
    </source>
</evidence>
<protein>
    <submittedName>
        <fullName evidence="1">Uncharacterized protein</fullName>
    </submittedName>
</protein>
<proteinExistence type="predicted"/>
<sequence length="143" mass="16026">MDRKPPSVGAVPPGMEGEHNKLLQDKAITVDFMGLLQSDLVPQMSKHKGYSYVYKFPENSDAQQSLMKQLRVANTFLKDSGISNSIEAKYPSARIRIFGGTNPGEKERRAKITSARKTTRGQVNLLCRYMLFKKGKFTPGKMV</sequence>
<organism evidence="1 2">
    <name type="scientific">Stylonychia lemnae</name>
    <name type="common">Ciliate</name>
    <dbReference type="NCBI Taxonomy" id="5949"/>
    <lineage>
        <taxon>Eukaryota</taxon>
        <taxon>Sar</taxon>
        <taxon>Alveolata</taxon>
        <taxon>Ciliophora</taxon>
        <taxon>Intramacronucleata</taxon>
        <taxon>Spirotrichea</taxon>
        <taxon>Stichotrichia</taxon>
        <taxon>Sporadotrichida</taxon>
        <taxon>Oxytrichidae</taxon>
        <taxon>Stylonychinae</taxon>
        <taxon>Stylonychia</taxon>
    </lineage>
</organism>
<dbReference type="AlphaFoldDB" id="A0A077ZSG9"/>
<evidence type="ECO:0000313" key="1">
    <source>
        <dbReference type="EMBL" id="CDW72818.1"/>
    </source>
</evidence>
<keyword evidence="2" id="KW-1185">Reference proteome</keyword>
<reference evidence="1 2" key="1">
    <citation type="submission" date="2014-06" db="EMBL/GenBank/DDBJ databases">
        <authorList>
            <person name="Swart Estienne"/>
        </authorList>
    </citation>
    <scope>NUCLEOTIDE SEQUENCE [LARGE SCALE GENOMIC DNA]</scope>
    <source>
        <strain evidence="1 2">130c</strain>
    </source>
</reference>
<dbReference type="InParanoid" id="A0A077ZSG9"/>